<evidence type="ECO:0000313" key="4">
    <source>
        <dbReference type="EMBL" id="ODQ46307.1"/>
    </source>
</evidence>
<dbReference type="EMBL" id="KV454003">
    <property type="protein sequence ID" value="ODQ46307.1"/>
    <property type="molecule type" value="Genomic_DNA"/>
</dbReference>
<keyword evidence="5" id="KW-1185">Reference proteome</keyword>
<dbReference type="OrthoDB" id="2305498at2759"/>
<evidence type="ECO:0000256" key="2">
    <source>
        <dbReference type="SAM" id="MobiDB-lite"/>
    </source>
</evidence>
<evidence type="ECO:0000313" key="5">
    <source>
        <dbReference type="Proteomes" id="UP000094455"/>
    </source>
</evidence>
<evidence type="ECO:0000259" key="3">
    <source>
        <dbReference type="SMART" id="SM00860"/>
    </source>
</evidence>
<proteinExistence type="inferred from homology"/>
<accession>A0A1E3NJI5</accession>
<feature type="region of interest" description="Disordered" evidence="2">
    <location>
        <begin position="31"/>
        <end position="66"/>
    </location>
</feature>
<dbReference type="InterPro" id="IPR009203">
    <property type="entry name" value="Knr4/Smi1"/>
</dbReference>
<dbReference type="PANTHER" id="PTHR47432:SF1">
    <property type="entry name" value="CELL WALL ASSEMBLY REGULATOR SMI1"/>
    <property type="match status" value="1"/>
</dbReference>
<dbReference type="Proteomes" id="UP000094455">
    <property type="component" value="Unassembled WGS sequence"/>
</dbReference>
<sequence length="397" mass="45167">MGFLGKKWNELVYTLTSNDRYAGYHSSKAVRSLGTESDDSDAEEAKDTGGVASGYSDQLDESGYSADEKQQAQLVLDAWHIIEDVINLDMKGAADGSNSHFTLNPKNYDFEYEDELDNIDDIPDAEDFLNSLSSPCTVKDLHVAQKHLGVRLPLPVLQYFMVHDGQEIPPSSTRKIGIMYGLQLLSLAEVVTMTNYWRKVSRKESNARYAAQDSFAKEEKQQERALYEKEEKLIDNDPNFQIVKKIDRISEKDLQNYPDLVRNMSTHSKNDYIKKLPDQKSYPPKKVKLQYANPNWIPLVTDNTGNHIAIDLEPDTDGIPGQVIIFGREYDTKYVIADNWGQFMNKFALDFEDAGRCNLDYDSEMGQFDLAYLDKKGEIVDEGYLYVLAQRTLGKDI</sequence>
<dbReference type="PANTHER" id="PTHR47432">
    <property type="entry name" value="CELL WALL ASSEMBLY REGULATOR SMI1"/>
    <property type="match status" value="1"/>
</dbReference>
<dbReference type="Pfam" id="PF09346">
    <property type="entry name" value="SMI1_KNR4"/>
    <property type="match status" value="1"/>
</dbReference>
<dbReference type="STRING" id="763406.A0A1E3NJI5"/>
<dbReference type="InterPro" id="IPR051873">
    <property type="entry name" value="KNR4/SMI1_regulator"/>
</dbReference>
<dbReference type="GO" id="GO:0043332">
    <property type="term" value="C:mating projection tip"/>
    <property type="evidence" value="ECO:0007669"/>
    <property type="project" value="TreeGrafter"/>
</dbReference>
<dbReference type="RefSeq" id="XP_019017420.1">
    <property type="nucleotide sequence ID" value="XM_019163313.1"/>
</dbReference>
<dbReference type="SUPFAM" id="SSF160631">
    <property type="entry name" value="SMI1/KNR4-like"/>
    <property type="match status" value="1"/>
</dbReference>
<dbReference type="GeneID" id="30180000"/>
<dbReference type="SMART" id="SM00860">
    <property type="entry name" value="SMI1_KNR4"/>
    <property type="match status" value="1"/>
</dbReference>
<organism evidence="4 5">
    <name type="scientific">Pichia membranifaciens NRRL Y-2026</name>
    <dbReference type="NCBI Taxonomy" id="763406"/>
    <lineage>
        <taxon>Eukaryota</taxon>
        <taxon>Fungi</taxon>
        <taxon>Dikarya</taxon>
        <taxon>Ascomycota</taxon>
        <taxon>Saccharomycotina</taxon>
        <taxon>Pichiomycetes</taxon>
        <taxon>Pichiales</taxon>
        <taxon>Pichiaceae</taxon>
        <taxon>Pichia</taxon>
    </lineage>
</organism>
<name>A0A1E3NJI5_9ASCO</name>
<gene>
    <name evidence="4" type="ORF">PICMEDRAFT_58645</name>
</gene>
<dbReference type="GO" id="GO:0070880">
    <property type="term" value="P:fungal-type cell wall beta-glucan biosynthetic process"/>
    <property type="evidence" value="ECO:0007669"/>
    <property type="project" value="TreeGrafter"/>
</dbReference>
<dbReference type="AlphaFoldDB" id="A0A1E3NJI5"/>
<dbReference type="InterPro" id="IPR018958">
    <property type="entry name" value="Knr4/Smi1-like_dom"/>
</dbReference>
<reference evidence="4 5" key="1">
    <citation type="journal article" date="2016" name="Proc. Natl. Acad. Sci. U.S.A.">
        <title>Comparative genomics of biotechnologically important yeasts.</title>
        <authorList>
            <person name="Riley R."/>
            <person name="Haridas S."/>
            <person name="Wolfe K.H."/>
            <person name="Lopes M.R."/>
            <person name="Hittinger C.T."/>
            <person name="Goeker M."/>
            <person name="Salamov A.A."/>
            <person name="Wisecaver J.H."/>
            <person name="Long T.M."/>
            <person name="Calvey C.H."/>
            <person name="Aerts A.L."/>
            <person name="Barry K.W."/>
            <person name="Choi C."/>
            <person name="Clum A."/>
            <person name="Coughlan A.Y."/>
            <person name="Deshpande S."/>
            <person name="Douglass A.P."/>
            <person name="Hanson S.J."/>
            <person name="Klenk H.-P."/>
            <person name="LaButti K.M."/>
            <person name="Lapidus A."/>
            <person name="Lindquist E.A."/>
            <person name="Lipzen A.M."/>
            <person name="Meier-Kolthoff J.P."/>
            <person name="Ohm R.A."/>
            <person name="Otillar R.P."/>
            <person name="Pangilinan J.L."/>
            <person name="Peng Y."/>
            <person name="Rokas A."/>
            <person name="Rosa C.A."/>
            <person name="Scheuner C."/>
            <person name="Sibirny A.A."/>
            <person name="Slot J.C."/>
            <person name="Stielow J.B."/>
            <person name="Sun H."/>
            <person name="Kurtzman C.P."/>
            <person name="Blackwell M."/>
            <person name="Grigoriev I.V."/>
            <person name="Jeffries T.W."/>
        </authorList>
    </citation>
    <scope>NUCLEOTIDE SEQUENCE [LARGE SCALE GENOMIC DNA]</scope>
    <source>
        <strain evidence="4 5">NRRL Y-2026</strain>
    </source>
</reference>
<protein>
    <recommendedName>
        <fullName evidence="3">Knr4/Smi1-like domain-containing protein</fullName>
    </recommendedName>
</protein>
<feature type="domain" description="Knr4/Smi1-like" evidence="3">
    <location>
        <begin position="135"/>
        <end position="346"/>
    </location>
</feature>
<dbReference type="PIRSF" id="PIRSF017023">
    <property type="entry name" value="KNR4"/>
    <property type="match status" value="1"/>
</dbReference>
<evidence type="ECO:0000256" key="1">
    <source>
        <dbReference type="ARBA" id="ARBA00005303"/>
    </source>
</evidence>
<comment type="similarity">
    <text evidence="1">Belongs to the KNR4/SMI1 family.</text>
</comment>
<dbReference type="InterPro" id="IPR037883">
    <property type="entry name" value="Knr4/Smi1-like_sf"/>
</dbReference>